<evidence type="ECO:0000313" key="3">
    <source>
        <dbReference type="Proteomes" id="UP000015101"/>
    </source>
</evidence>
<dbReference type="AlphaFoldDB" id="T1FGT6"/>
<dbReference type="Proteomes" id="UP000015101">
    <property type="component" value="Unassembled WGS sequence"/>
</dbReference>
<evidence type="ECO:0000313" key="2">
    <source>
        <dbReference type="EnsemblMetazoa" id="HelroP181267"/>
    </source>
</evidence>
<reference evidence="2" key="3">
    <citation type="submission" date="2015-06" db="UniProtKB">
        <authorList>
            <consortium name="EnsemblMetazoa"/>
        </authorList>
    </citation>
    <scope>IDENTIFICATION</scope>
</reference>
<name>T1FGT6_HELRO</name>
<dbReference type="KEGG" id="hro:HELRODRAFT_181267"/>
<organism evidence="2 3">
    <name type="scientific">Helobdella robusta</name>
    <name type="common">Californian leech</name>
    <dbReference type="NCBI Taxonomy" id="6412"/>
    <lineage>
        <taxon>Eukaryota</taxon>
        <taxon>Metazoa</taxon>
        <taxon>Spiralia</taxon>
        <taxon>Lophotrochozoa</taxon>
        <taxon>Annelida</taxon>
        <taxon>Clitellata</taxon>
        <taxon>Hirudinea</taxon>
        <taxon>Rhynchobdellida</taxon>
        <taxon>Glossiphoniidae</taxon>
        <taxon>Helobdella</taxon>
    </lineage>
</organism>
<sequence>MENQTCIDKNQRSKFLMNDTTNESSNSDFTLGIKEISFTDHHNTDLESWHLHGNSDNNENIPENNVKRDRAVTRQYFLKTSVTKTLIAQDKTETRSLKNMS</sequence>
<dbReference type="RefSeq" id="XP_009028757.1">
    <property type="nucleotide sequence ID" value="XM_009030509.1"/>
</dbReference>
<keyword evidence="3" id="KW-1185">Reference proteome</keyword>
<evidence type="ECO:0000313" key="1">
    <source>
        <dbReference type="EMBL" id="ESN93158.1"/>
    </source>
</evidence>
<protein>
    <submittedName>
        <fullName evidence="1 2">Uncharacterized protein</fullName>
    </submittedName>
</protein>
<dbReference type="HOGENOM" id="CLU_2294684_0_0_1"/>
<gene>
    <name evidence="2" type="primary">20208035</name>
    <name evidence="1" type="ORF">HELRODRAFT_181267</name>
</gene>
<dbReference type="EMBL" id="AMQM01007528">
    <property type="status" value="NOT_ANNOTATED_CDS"/>
    <property type="molecule type" value="Genomic_DNA"/>
</dbReference>
<reference evidence="1 3" key="2">
    <citation type="journal article" date="2013" name="Nature">
        <title>Insights into bilaterian evolution from three spiralian genomes.</title>
        <authorList>
            <person name="Simakov O."/>
            <person name="Marletaz F."/>
            <person name="Cho S.J."/>
            <person name="Edsinger-Gonzales E."/>
            <person name="Havlak P."/>
            <person name="Hellsten U."/>
            <person name="Kuo D.H."/>
            <person name="Larsson T."/>
            <person name="Lv J."/>
            <person name="Arendt D."/>
            <person name="Savage R."/>
            <person name="Osoegawa K."/>
            <person name="de Jong P."/>
            <person name="Grimwood J."/>
            <person name="Chapman J.A."/>
            <person name="Shapiro H."/>
            <person name="Aerts A."/>
            <person name="Otillar R.P."/>
            <person name="Terry A.Y."/>
            <person name="Boore J.L."/>
            <person name="Grigoriev I.V."/>
            <person name="Lindberg D.R."/>
            <person name="Seaver E.C."/>
            <person name="Weisblat D.A."/>
            <person name="Putnam N.H."/>
            <person name="Rokhsar D.S."/>
        </authorList>
    </citation>
    <scope>NUCLEOTIDE SEQUENCE</scope>
</reference>
<dbReference type="CTD" id="20208035"/>
<dbReference type="GeneID" id="20208035"/>
<proteinExistence type="predicted"/>
<dbReference type="EMBL" id="KB097635">
    <property type="protein sequence ID" value="ESN93158.1"/>
    <property type="molecule type" value="Genomic_DNA"/>
</dbReference>
<reference evidence="3" key="1">
    <citation type="submission" date="2012-12" db="EMBL/GenBank/DDBJ databases">
        <authorList>
            <person name="Hellsten U."/>
            <person name="Grimwood J."/>
            <person name="Chapman J.A."/>
            <person name="Shapiro H."/>
            <person name="Aerts A."/>
            <person name="Otillar R.P."/>
            <person name="Terry A.Y."/>
            <person name="Boore J.L."/>
            <person name="Simakov O."/>
            <person name="Marletaz F."/>
            <person name="Cho S.-J."/>
            <person name="Edsinger-Gonzales E."/>
            <person name="Havlak P."/>
            <person name="Kuo D.-H."/>
            <person name="Larsson T."/>
            <person name="Lv J."/>
            <person name="Arendt D."/>
            <person name="Savage R."/>
            <person name="Osoegawa K."/>
            <person name="de Jong P."/>
            <person name="Lindberg D.R."/>
            <person name="Seaver E.C."/>
            <person name="Weisblat D.A."/>
            <person name="Putnam N.H."/>
            <person name="Grigoriev I.V."/>
            <person name="Rokhsar D.S."/>
        </authorList>
    </citation>
    <scope>NUCLEOTIDE SEQUENCE</scope>
</reference>
<dbReference type="EnsemblMetazoa" id="HelroT181267">
    <property type="protein sequence ID" value="HelroP181267"/>
    <property type="gene ID" value="HelroG181267"/>
</dbReference>
<accession>T1FGT6</accession>
<dbReference type="InParanoid" id="T1FGT6"/>